<proteinExistence type="predicted"/>
<dbReference type="Proteomes" id="UP000373149">
    <property type="component" value="Unassembled WGS sequence"/>
</dbReference>
<dbReference type="EMBL" id="VMNX01000123">
    <property type="protein sequence ID" value="MPY52127.1"/>
    <property type="molecule type" value="Genomic_DNA"/>
</dbReference>
<evidence type="ECO:0000313" key="1">
    <source>
        <dbReference type="EMBL" id="MPY52127.1"/>
    </source>
</evidence>
<comment type="caution">
    <text evidence="1">The sequence shown here is derived from an EMBL/GenBank/DDBJ whole genome shotgun (WGS) entry which is preliminary data.</text>
</comment>
<dbReference type="AlphaFoldDB" id="A0A5N8WXS9"/>
<gene>
    <name evidence="1" type="ORF">FPZ41_27590</name>
</gene>
<organism evidence="1 2">
    <name type="scientific">Streptomyces acidicola</name>
    <dbReference type="NCBI Taxonomy" id="2596892"/>
    <lineage>
        <taxon>Bacteria</taxon>
        <taxon>Bacillati</taxon>
        <taxon>Actinomycetota</taxon>
        <taxon>Actinomycetes</taxon>
        <taxon>Kitasatosporales</taxon>
        <taxon>Streptomycetaceae</taxon>
        <taxon>Streptomyces</taxon>
    </lineage>
</organism>
<evidence type="ECO:0000313" key="2">
    <source>
        <dbReference type="Proteomes" id="UP000373149"/>
    </source>
</evidence>
<protein>
    <submittedName>
        <fullName evidence="1">Uncharacterized protein</fullName>
    </submittedName>
</protein>
<accession>A0A5N8WXS9</accession>
<sequence length="107" mass="11424">MGAEAEVPEPKGASQSPPELRLLPWSGAEGKTCYLITDENGGPVSRLADTTESIQLGMGRELLAHADGILPDAPRGELRFLAECLTGALRDALRVADSRGRRLKQLS</sequence>
<dbReference type="RefSeq" id="WP_152866366.1">
    <property type="nucleotide sequence ID" value="NZ_VMNX01000123.1"/>
</dbReference>
<name>A0A5N8WXS9_9ACTN</name>
<keyword evidence="2" id="KW-1185">Reference proteome</keyword>
<reference evidence="1 2" key="1">
    <citation type="submission" date="2019-09" db="EMBL/GenBank/DDBJ databases">
        <authorList>
            <person name="Duangmal K."/>
            <person name="Teo W.F.A."/>
            <person name="Lipun K."/>
        </authorList>
    </citation>
    <scope>NUCLEOTIDE SEQUENCE [LARGE SCALE GENOMIC DNA]</scope>
    <source>
        <strain evidence="1 2">K1PN6</strain>
    </source>
</reference>